<feature type="transmembrane region" description="Helical" evidence="2">
    <location>
        <begin position="207"/>
        <end position="229"/>
    </location>
</feature>
<dbReference type="Pfam" id="PF14021">
    <property type="entry name" value="TNT"/>
    <property type="match status" value="1"/>
</dbReference>
<comment type="caution">
    <text evidence="4">The sequence shown here is derived from an EMBL/GenBank/DDBJ whole genome shotgun (WGS) entry which is preliminary data.</text>
</comment>
<dbReference type="STRING" id="52770.BSZ40_00060"/>
<sequence>MRPVDWSVVGLAGDPVPGDPMVVRSGGQRYVEIADTLARCAATLRGLEAGASQSQAVTALLETKDGLVDEAVRSEHRYREAGQALIEYAVALDQAQNDSEQALAAARLAQEDAARAEQLAEHYAQLTQGEAASDTATAGYARRQADYLAQARNAREQLAQWVGQVAQAVALRNQAAEIARARIEAAVGADGLNDGWWEDWGSKITRLVTLVAEFVSTITGLLALVVAVIPVVGPLLAAGLLTVSALTGIVAAGGNITLALAGEQSWTEAIVSVAFAGLGCVGLGGLRGMGTSLRGFGRLRGAWRNANGLRGLGGAKGLLRLTKTNAVNNLKGAADGLRGGAQRWRQRFRAKTGARGQRGKGPITAKEYRSTRPNTGHGRHAANQQPCWNDAVNHKRDADDSLFLLDDPHAPYGRTENGVRISRSEWERANIYRNSRGEATVPWPPNDGYVPGTERIYHDLTDFVADHGIYFDRIGYPGGKFLAVAPDGKPIPFSMRAMDPRCAVLPHYSYRLNVDALPPGWSIKVGEIAPALGGSGGGMQLQIIDSQNKLQGVDEVVKRGVLEAWQALS</sequence>
<reference evidence="5" key="1">
    <citation type="submission" date="2016-12" db="EMBL/GenBank/DDBJ databases">
        <authorList>
            <person name="Meng X."/>
        </authorList>
    </citation>
    <scope>NUCLEOTIDE SEQUENCE [LARGE SCALE GENOMIC DNA]</scope>
    <source>
        <strain evidence="5">DSM 20732</strain>
    </source>
</reference>
<feature type="transmembrane region" description="Helical" evidence="2">
    <location>
        <begin position="270"/>
        <end position="290"/>
    </location>
</feature>
<protein>
    <recommendedName>
        <fullName evidence="3">TNT domain-containing protein</fullName>
    </recommendedName>
</protein>
<feature type="transmembrane region" description="Helical" evidence="2">
    <location>
        <begin position="235"/>
        <end position="258"/>
    </location>
</feature>
<dbReference type="AlphaFoldDB" id="A0A1Q5PY74"/>
<evidence type="ECO:0000259" key="3">
    <source>
        <dbReference type="Pfam" id="PF14021"/>
    </source>
</evidence>
<organism evidence="4 5">
    <name type="scientific">Buchananella hordeovulneris</name>
    <dbReference type="NCBI Taxonomy" id="52770"/>
    <lineage>
        <taxon>Bacteria</taxon>
        <taxon>Bacillati</taxon>
        <taxon>Actinomycetota</taxon>
        <taxon>Actinomycetes</taxon>
        <taxon>Actinomycetales</taxon>
        <taxon>Actinomycetaceae</taxon>
        <taxon>Buchananella</taxon>
    </lineage>
</organism>
<keyword evidence="2" id="KW-0812">Transmembrane</keyword>
<evidence type="ECO:0000256" key="1">
    <source>
        <dbReference type="SAM" id="MobiDB-lite"/>
    </source>
</evidence>
<name>A0A1Q5PY74_9ACTO</name>
<evidence type="ECO:0000256" key="2">
    <source>
        <dbReference type="SAM" id="Phobius"/>
    </source>
</evidence>
<evidence type="ECO:0000313" key="4">
    <source>
        <dbReference type="EMBL" id="OKL52561.1"/>
    </source>
</evidence>
<dbReference type="InterPro" id="IPR025331">
    <property type="entry name" value="TNT"/>
</dbReference>
<dbReference type="EMBL" id="MQVS01000001">
    <property type="protein sequence ID" value="OKL52561.1"/>
    <property type="molecule type" value="Genomic_DNA"/>
</dbReference>
<dbReference type="InParanoid" id="A0A1Q5PY74"/>
<evidence type="ECO:0000313" key="5">
    <source>
        <dbReference type="Proteomes" id="UP000185612"/>
    </source>
</evidence>
<feature type="region of interest" description="Disordered" evidence="1">
    <location>
        <begin position="348"/>
        <end position="384"/>
    </location>
</feature>
<dbReference type="RefSeq" id="WP_073822048.1">
    <property type="nucleotide sequence ID" value="NZ_MQVS01000001.1"/>
</dbReference>
<keyword evidence="2" id="KW-1133">Transmembrane helix</keyword>
<keyword evidence="5" id="KW-1185">Reference proteome</keyword>
<accession>A0A1Q5PY74</accession>
<dbReference type="GO" id="GO:0050135">
    <property type="term" value="F:NADP+ nucleosidase activity"/>
    <property type="evidence" value="ECO:0007669"/>
    <property type="project" value="InterPro"/>
</dbReference>
<gene>
    <name evidence="4" type="ORF">BSZ40_00060</name>
</gene>
<feature type="domain" description="TNT" evidence="3">
    <location>
        <begin position="468"/>
        <end position="563"/>
    </location>
</feature>
<keyword evidence="2" id="KW-0472">Membrane</keyword>
<proteinExistence type="predicted"/>
<dbReference type="Proteomes" id="UP000185612">
    <property type="component" value="Unassembled WGS sequence"/>
</dbReference>